<dbReference type="EMBL" id="JAYKXH010000015">
    <property type="protein sequence ID" value="KAK7143045.1"/>
    <property type="molecule type" value="Genomic_DNA"/>
</dbReference>
<accession>A0AAN9CSR1</accession>
<feature type="region of interest" description="Disordered" evidence="1">
    <location>
        <begin position="1"/>
        <end position="85"/>
    </location>
</feature>
<name>A0AAN9CSR1_9TELE</name>
<proteinExistence type="predicted"/>
<sequence>MGFVTDFAQNNAEPQKKMGAANSNEIEKEELRKRAKELDKTEKELDKREKELDKREKELDKREKELDKRAEELDKKETDLKKRETELKKIETDLKKGESELKKGESELKKAGGADLAKLKMEKLEAPNNCGCWYNQTAEESEDEAFSFFCHNTGCPAVPSPGSILLKLCCCC</sequence>
<evidence type="ECO:0000256" key="1">
    <source>
        <dbReference type="SAM" id="MobiDB-lite"/>
    </source>
</evidence>
<evidence type="ECO:0000313" key="2">
    <source>
        <dbReference type="EMBL" id="KAK7143045.1"/>
    </source>
</evidence>
<protein>
    <submittedName>
        <fullName evidence="2">Uncharacterized protein</fullName>
    </submittedName>
</protein>
<dbReference type="AlphaFoldDB" id="A0AAN9CSR1"/>
<feature type="compositionally biased region" description="Basic and acidic residues" evidence="1">
    <location>
        <begin position="25"/>
        <end position="85"/>
    </location>
</feature>
<gene>
    <name evidence="2" type="ORF">R3I93_014264</name>
</gene>
<organism evidence="2 3">
    <name type="scientific">Phoxinus phoxinus</name>
    <name type="common">Eurasian minnow</name>
    <dbReference type="NCBI Taxonomy" id="58324"/>
    <lineage>
        <taxon>Eukaryota</taxon>
        <taxon>Metazoa</taxon>
        <taxon>Chordata</taxon>
        <taxon>Craniata</taxon>
        <taxon>Vertebrata</taxon>
        <taxon>Euteleostomi</taxon>
        <taxon>Actinopterygii</taxon>
        <taxon>Neopterygii</taxon>
        <taxon>Teleostei</taxon>
        <taxon>Ostariophysi</taxon>
        <taxon>Cypriniformes</taxon>
        <taxon>Leuciscidae</taxon>
        <taxon>Phoxininae</taxon>
        <taxon>Phoxinus</taxon>
    </lineage>
</organism>
<evidence type="ECO:0000313" key="3">
    <source>
        <dbReference type="Proteomes" id="UP001364617"/>
    </source>
</evidence>
<dbReference type="Proteomes" id="UP001364617">
    <property type="component" value="Unassembled WGS sequence"/>
</dbReference>
<dbReference type="Gene3D" id="1.10.287.1490">
    <property type="match status" value="1"/>
</dbReference>
<keyword evidence="3" id="KW-1185">Reference proteome</keyword>
<reference evidence="2 3" key="1">
    <citation type="submission" date="2024-02" db="EMBL/GenBank/DDBJ databases">
        <title>Chromosome-level genome assembly of the Eurasian Minnow (Phoxinus phoxinus).</title>
        <authorList>
            <person name="Oriowo T.O."/>
            <person name="Martin S."/>
            <person name="Stange M."/>
            <person name="Chrysostomakis Y."/>
            <person name="Brown T."/>
            <person name="Winkler S."/>
            <person name="Kukowka S."/>
            <person name="Myers E.W."/>
            <person name="Bohne A."/>
        </authorList>
    </citation>
    <scope>NUCLEOTIDE SEQUENCE [LARGE SCALE GENOMIC DNA]</scope>
    <source>
        <strain evidence="2">ZFMK-TIS-60720</strain>
        <tissue evidence="2">Whole Organism</tissue>
    </source>
</reference>
<comment type="caution">
    <text evidence="2">The sequence shown here is derived from an EMBL/GenBank/DDBJ whole genome shotgun (WGS) entry which is preliminary data.</text>
</comment>